<dbReference type="GO" id="GO:0008641">
    <property type="term" value="F:ubiquitin-like modifier activating enzyme activity"/>
    <property type="evidence" value="ECO:0007669"/>
    <property type="project" value="InterPro"/>
</dbReference>
<proteinExistence type="predicted"/>
<organism evidence="1 2">
    <name type="scientific">Sphingomonas parva</name>
    <dbReference type="NCBI Taxonomy" id="2555898"/>
    <lineage>
        <taxon>Bacteria</taxon>
        <taxon>Pseudomonadati</taxon>
        <taxon>Pseudomonadota</taxon>
        <taxon>Alphaproteobacteria</taxon>
        <taxon>Sphingomonadales</taxon>
        <taxon>Sphingomonadaceae</taxon>
        <taxon>Sphingomonas</taxon>
    </lineage>
</organism>
<evidence type="ECO:0000313" key="1">
    <source>
        <dbReference type="EMBL" id="TFI57028.1"/>
    </source>
</evidence>
<dbReference type="Proteomes" id="UP000298213">
    <property type="component" value="Unassembled WGS sequence"/>
</dbReference>
<keyword evidence="2" id="KW-1185">Reference proteome</keyword>
<dbReference type="EMBL" id="SPDV01000041">
    <property type="protein sequence ID" value="TFI57028.1"/>
    <property type="molecule type" value="Genomic_DNA"/>
</dbReference>
<dbReference type="AlphaFoldDB" id="A0A4Y8ZM02"/>
<comment type="caution">
    <text evidence="1">The sequence shown here is derived from an EMBL/GenBank/DDBJ whole genome shotgun (WGS) entry which is preliminary data.</text>
</comment>
<protein>
    <submittedName>
        <fullName evidence="1">TOMM leader peptide-binding protein</fullName>
    </submittedName>
</protein>
<dbReference type="InterPro" id="IPR035985">
    <property type="entry name" value="Ubiquitin-activating_enz"/>
</dbReference>
<sequence>MAETRPPLLRLLPFQLIRRPEGLIVRRGIEQLLLGGDEAALVLETIVTAFEHGPTTAEAVAGLFAEPDRPQILALLAYLESRRILVPAVGNLSEAEETETDLLYWQFRQDPESSGRRMASLRIAIAGVNRIGLRIAETLAAVGVQTIDFVDDPMLRGDPVGCTDAVNVLGRVTPAALWEKQVADTRPHCLVAASDFGGQQLLLRWNRVAHQHDVHFLPVTIEELIGYVGPFVVPGETACLACLRARQNANLVNSADRRLAEAQAHRGQHVSVGHPALLAITAEIAAFEIHRFYAALPQWRVGHLIEYNLFGASMSRRRVFKAPRCAVCSPLHEAVPVNQRKMVPMTALMNR</sequence>
<reference evidence="1 2" key="1">
    <citation type="submission" date="2019-03" db="EMBL/GenBank/DDBJ databases">
        <title>Genome sequence of Sphingomonas sp. 17J27-24.</title>
        <authorList>
            <person name="Kim M."/>
            <person name="Maeng S."/>
            <person name="Sathiyaraj S."/>
        </authorList>
    </citation>
    <scope>NUCLEOTIDE SEQUENCE [LARGE SCALE GENOMIC DNA]</scope>
    <source>
        <strain evidence="1 2">17J27-24</strain>
    </source>
</reference>
<dbReference type="Gene3D" id="3.40.50.720">
    <property type="entry name" value="NAD(P)-binding Rossmann-like Domain"/>
    <property type="match status" value="1"/>
</dbReference>
<dbReference type="NCBIfam" id="TIGR03882">
    <property type="entry name" value="cyclo_dehyd_2"/>
    <property type="match status" value="1"/>
</dbReference>
<gene>
    <name evidence="1" type="ORF">E2493_17190</name>
</gene>
<dbReference type="SUPFAM" id="SSF69572">
    <property type="entry name" value="Activating enzymes of the ubiquitin-like proteins"/>
    <property type="match status" value="1"/>
</dbReference>
<name>A0A4Y8ZM02_9SPHN</name>
<evidence type="ECO:0000313" key="2">
    <source>
        <dbReference type="Proteomes" id="UP000298213"/>
    </source>
</evidence>
<dbReference type="OrthoDB" id="9204719at2"/>
<dbReference type="InterPro" id="IPR022291">
    <property type="entry name" value="Bacteriocin_synth_cyclodeHase"/>
</dbReference>
<dbReference type="RefSeq" id="WP_135089306.1">
    <property type="nucleotide sequence ID" value="NZ_SPDV01000041.1"/>
</dbReference>
<accession>A0A4Y8ZM02</accession>